<sequence length="188" mass="21246">MPRRISKKCVECAQLSAPVAQQLHGPEGDGCWVESRCRRRRSHYRNRLEVNEKRRSAYREMDSAPAQQTVEEVSLAIADDATPYATLYIWGEKRKDAPVHAISASVFQGSSKVLEIKPIHCAGFRRRELENYMQKKVMPYLKARYGITFFANQIRLEPIECSIEGCSLKVEEDASLERVDLLGGASGG</sequence>
<organism evidence="1 2">
    <name type="scientific">Leptolyngbya foveolarum</name>
    <dbReference type="NCBI Taxonomy" id="47253"/>
    <lineage>
        <taxon>Bacteria</taxon>
        <taxon>Bacillati</taxon>
        <taxon>Cyanobacteriota</taxon>
        <taxon>Cyanophyceae</taxon>
        <taxon>Leptolyngbyales</taxon>
        <taxon>Leptolyngbyaceae</taxon>
        <taxon>Leptolyngbya group</taxon>
        <taxon>Leptolyngbya</taxon>
    </lineage>
</organism>
<gene>
    <name evidence="1" type="ORF">DCF25_13430</name>
</gene>
<name>A0A2W4U9B6_9CYAN</name>
<accession>A0A2W4U9B6</accession>
<protein>
    <submittedName>
        <fullName evidence="1">Uncharacterized protein</fullName>
    </submittedName>
</protein>
<proteinExistence type="predicted"/>
<evidence type="ECO:0000313" key="2">
    <source>
        <dbReference type="Proteomes" id="UP000249354"/>
    </source>
</evidence>
<dbReference type="EMBL" id="QBMC01000090">
    <property type="protein sequence ID" value="PZO15660.1"/>
    <property type="molecule type" value="Genomic_DNA"/>
</dbReference>
<dbReference type="Proteomes" id="UP000249354">
    <property type="component" value="Unassembled WGS sequence"/>
</dbReference>
<reference evidence="1 2" key="2">
    <citation type="submission" date="2018-06" db="EMBL/GenBank/DDBJ databases">
        <title>Metagenomic assembly of (sub)arctic Cyanobacteria and their associated microbiome from non-axenic cultures.</title>
        <authorList>
            <person name="Baurain D."/>
        </authorList>
    </citation>
    <scope>NUCLEOTIDE SEQUENCE [LARGE SCALE GENOMIC DNA]</scope>
    <source>
        <strain evidence="1">ULC129bin1</strain>
    </source>
</reference>
<evidence type="ECO:0000313" key="1">
    <source>
        <dbReference type="EMBL" id="PZO15660.1"/>
    </source>
</evidence>
<comment type="caution">
    <text evidence="1">The sequence shown here is derived from an EMBL/GenBank/DDBJ whole genome shotgun (WGS) entry which is preliminary data.</text>
</comment>
<reference evidence="2" key="1">
    <citation type="submission" date="2018-04" db="EMBL/GenBank/DDBJ databases">
        <authorList>
            <person name="Cornet L."/>
        </authorList>
    </citation>
    <scope>NUCLEOTIDE SEQUENCE [LARGE SCALE GENOMIC DNA]</scope>
</reference>
<dbReference type="AlphaFoldDB" id="A0A2W4U9B6"/>